<dbReference type="InterPro" id="IPR016181">
    <property type="entry name" value="Acyl_CoA_acyltransferase"/>
</dbReference>
<organism evidence="2 3">
    <name type="scientific">Dorea ammoniilytica</name>
    <dbReference type="NCBI Taxonomy" id="2981788"/>
    <lineage>
        <taxon>Bacteria</taxon>
        <taxon>Bacillati</taxon>
        <taxon>Bacillota</taxon>
        <taxon>Clostridia</taxon>
        <taxon>Lachnospirales</taxon>
        <taxon>Lachnospiraceae</taxon>
        <taxon>Dorea</taxon>
    </lineage>
</organism>
<dbReference type="PROSITE" id="PS51186">
    <property type="entry name" value="GNAT"/>
    <property type="match status" value="1"/>
</dbReference>
<sequence length="162" mass="18558">MNIRKTRKEDVPVIMDLYENAKAFMRSKGNLTQWNDGYPSVEIITEDIDNGNSYVFVENDEIVGTFAFIIGEDPTYQVIEDGEWHSSKIYGTIHRIASSGKAKGLAKTCFDYCSEKIDYLRIDTHEDNQPMQDAVLRYGFKKCGIIYVRDGSKRVAFDYIKG</sequence>
<evidence type="ECO:0000259" key="1">
    <source>
        <dbReference type="PROSITE" id="PS51186"/>
    </source>
</evidence>
<dbReference type="InterPro" id="IPR000182">
    <property type="entry name" value="GNAT_dom"/>
</dbReference>
<protein>
    <submittedName>
        <fullName evidence="2">N-acetyltransferase</fullName>
    </submittedName>
</protein>
<dbReference type="EMBL" id="JAOQJV010000002">
    <property type="protein sequence ID" value="MCU6699121.1"/>
    <property type="molecule type" value="Genomic_DNA"/>
</dbReference>
<keyword evidence="3" id="KW-1185">Reference proteome</keyword>
<dbReference type="SUPFAM" id="SSF55729">
    <property type="entry name" value="Acyl-CoA N-acyltransferases (Nat)"/>
    <property type="match status" value="1"/>
</dbReference>
<name>A0ABT2S3F6_9FIRM</name>
<accession>A0ABT2S3F6</accession>
<dbReference type="Gene3D" id="3.40.630.30">
    <property type="match status" value="1"/>
</dbReference>
<gene>
    <name evidence="2" type="ORF">OCV65_02560</name>
</gene>
<evidence type="ECO:0000313" key="3">
    <source>
        <dbReference type="Proteomes" id="UP001207605"/>
    </source>
</evidence>
<evidence type="ECO:0000313" key="2">
    <source>
        <dbReference type="EMBL" id="MCU6699121.1"/>
    </source>
</evidence>
<proteinExistence type="predicted"/>
<feature type="domain" description="N-acetyltransferase" evidence="1">
    <location>
        <begin position="1"/>
        <end position="162"/>
    </location>
</feature>
<dbReference type="Proteomes" id="UP001207605">
    <property type="component" value="Unassembled WGS sequence"/>
</dbReference>
<comment type="caution">
    <text evidence="2">The sequence shown here is derived from an EMBL/GenBank/DDBJ whole genome shotgun (WGS) entry which is preliminary data.</text>
</comment>
<dbReference type="RefSeq" id="WP_262580866.1">
    <property type="nucleotide sequence ID" value="NZ_JAOQJV010000002.1"/>
</dbReference>
<reference evidence="2 3" key="1">
    <citation type="journal article" date="2021" name="ISME Commun">
        <title>Automated analysis of genomic sequences facilitates high-throughput and comprehensive description of bacteria.</title>
        <authorList>
            <person name="Hitch T.C.A."/>
        </authorList>
    </citation>
    <scope>NUCLEOTIDE SEQUENCE [LARGE SCALE GENOMIC DNA]</scope>
    <source>
        <strain evidence="2 3">Sanger_02</strain>
    </source>
</reference>